<dbReference type="GO" id="GO:0003723">
    <property type="term" value="F:RNA binding"/>
    <property type="evidence" value="ECO:0007669"/>
    <property type="project" value="InterPro"/>
</dbReference>
<dbReference type="InterPro" id="IPR008760">
    <property type="entry name" value="EAV_peptidase_S32"/>
</dbReference>
<keyword evidence="5" id="KW-0696">RNA-directed RNA polymerase</keyword>
<evidence type="ECO:0000256" key="28">
    <source>
        <dbReference type="ARBA" id="ARBA00047984"/>
    </source>
</evidence>
<comment type="catalytic activity">
    <reaction evidence="29">
        <text>ATP + H2O = ADP + phosphate + H(+)</text>
        <dbReference type="Rhea" id="RHEA:13065"/>
        <dbReference type="ChEBI" id="CHEBI:15377"/>
        <dbReference type="ChEBI" id="CHEBI:15378"/>
        <dbReference type="ChEBI" id="CHEBI:30616"/>
        <dbReference type="ChEBI" id="CHEBI:43474"/>
        <dbReference type="ChEBI" id="CHEBI:456216"/>
        <dbReference type="EC" id="3.6.4.12"/>
    </reaction>
</comment>
<feature type="domain" description="AV-Nsp11N/CoV-Nsp15M" evidence="43">
    <location>
        <begin position="3146"/>
        <end position="3242"/>
    </location>
</feature>
<evidence type="ECO:0000256" key="20">
    <source>
        <dbReference type="ARBA" id="ARBA00022870"/>
    </source>
</evidence>
<dbReference type="SUPFAM" id="SSF50494">
    <property type="entry name" value="Trypsin-like serine proteases"/>
    <property type="match status" value="1"/>
</dbReference>
<evidence type="ECO:0000256" key="27">
    <source>
        <dbReference type="ARBA" id="ARBA00029611"/>
    </source>
</evidence>
<dbReference type="GO" id="GO:0006508">
    <property type="term" value="P:proteolysis"/>
    <property type="evidence" value="ECO:0007669"/>
    <property type="project" value="UniProtKB-KW"/>
</dbReference>
<name>A0A0Y0BX48_9NIDO</name>
<dbReference type="GO" id="GO:0033644">
    <property type="term" value="C:host cell membrane"/>
    <property type="evidence" value="ECO:0007669"/>
    <property type="project" value="UniProtKB-SubCell"/>
</dbReference>
<dbReference type="GeneID" id="26793715"/>
<dbReference type="Pfam" id="PF05412">
    <property type="entry name" value="Peptidase_C33"/>
    <property type="match status" value="1"/>
</dbReference>
<keyword evidence="25" id="KW-0456">Lyase</keyword>
<dbReference type="InterPro" id="IPR027355">
    <property type="entry name" value="NSP10_Av_ZBD"/>
</dbReference>
<dbReference type="CDD" id="cd21166">
    <property type="entry name" value="NTD_av_Nsp11-like"/>
    <property type="match status" value="1"/>
</dbReference>
<evidence type="ECO:0000256" key="7">
    <source>
        <dbReference type="ARBA" id="ARBA00022679"/>
    </source>
</evidence>
<evidence type="ECO:0000256" key="19">
    <source>
        <dbReference type="ARBA" id="ARBA00022840"/>
    </source>
</evidence>
<keyword evidence="22 33" id="KW-1133">Transmembrane helix</keyword>
<comment type="catalytic activity">
    <reaction evidence="28">
        <text>ATP + H2O = ADP + phosphate + H(+)</text>
        <dbReference type="Rhea" id="RHEA:13065"/>
        <dbReference type="ChEBI" id="CHEBI:15377"/>
        <dbReference type="ChEBI" id="CHEBI:15378"/>
        <dbReference type="ChEBI" id="CHEBI:30616"/>
        <dbReference type="ChEBI" id="CHEBI:43474"/>
        <dbReference type="ChEBI" id="CHEBI:456216"/>
        <dbReference type="EC" id="3.6.4.13"/>
    </reaction>
</comment>
<feature type="transmembrane region" description="Helical" evidence="33">
    <location>
        <begin position="1662"/>
        <end position="1685"/>
    </location>
</feature>
<keyword evidence="7" id="KW-0808">Transferase</keyword>
<evidence type="ECO:0000259" key="42">
    <source>
        <dbReference type="PROSITE" id="PS51958"/>
    </source>
</evidence>
<keyword evidence="13 30" id="KW-0863">Zinc-finger</keyword>
<evidence type="ECO:0000256" key="9">
    <source>
        <dbReference type="ARBA" id="ARBA00022695"/>
    </source>
</evidence>
<dbReference type="CDD" id="cd21405">
    <property type="entry name" value="ZBD_av_Nsp10-like"/>
    <property type="match status" value="1"/>
</dbReference>
<evidence type="ECO:0000256" key="10">
    <source>
        <dbReference type="ARBA" id="ARBA00022723"/>
    </source>
</evidence>
<comment type="similarity">
    <text evidence="3">Belongs to the arteriviridae polyprotein family.</text>
</comment>
<protein>
    <recommendedName>
        <fullName evidence="4">Replicase polyprotein 1ab</fullName>
    </recommendedName>
    <alternativeName>
        <fullName evidence="27">ORF1ab polyprotein</fullName>
    </alternativeName>
</protein>
<evidence type="ECO:0000259" key="38">
    <source>
        <dbReference type="PROSITE" id="PS51540"/>
    </source>
</evidence>
<dbReference type="Pfam" id="PF00680">
    <property type="entry name" value="RdRP_1"/>
    <property type="match status" value="1"/>
</dbReference>
<evidence type="ECO:0000259" key="35">
    <source>
        <dbReference type="PROSITE" id="PS51493"/>
    </source>
</evidence>
<comment type="catalytic activity">
    <reaction evidence="26">
        <text>uridylyl-uridylyl-ribonucleotide-RNA = a 3'-end uridylyl-2',3'-cyclophospho-uridine-RNA + a 5'-end dephospho-ribonucleoside-RNA</text>
        <dbReference type="Rhea" id="RHEA:67732"/>
        <dbReference type="Rhea" id="RHEA-COMP:13936"/>
        <dbReference type="Rhea" id="RHEA-COMP:17334"/>
        <dbReference type="Rhea" id="RHEA-COMP:17335"/>
        <dbReference type="ChEBI" id="CHEBI:138284"/>
        <dbReference type="ChEBI" id="CHEBI:173079"/>
        <dbReference type="ChEBI" id="CHEBI:173080"/>
    </reaction>
</comment>
<feature type="region of interest" description="Disordered" evidence="32">
    <location>
        <begin position="727"/>
        <end position="810"/>
    </location>
</feature>
<feature type="compositionally biased region" description="Basic and acidic residues" evidence="32">
    <location>
        <begin position="489"/>
        <end position="502"/>
    </location>
</feature>
<feature type="domain" description="NiRAN" evidence="41">
    <location>
        <begin position="2040"/>
        <end position="2203"/>
    </location>
</feature>
<dbReference type="Pfam" id="PF22049">
    <property type="entry name" value="PRRSV-NSP11_N"/>
    <property type="match status" value="1"/>
</dbReference>
<evidence type="ECO:0000256" key="18">
    <source>
        <dbReference type="ARBA" id="ARBA00022833"/>
    </source>
</evidence>
<feature type="domain" description="Peptidase S32" evidence="35">
    <location>
        <begin position="1417"/>
        <end position="1616"/>
    </location>
</feature>
<feature type="transmembrane region" description="Helical" evidence="33">
    <location>
        <begin position="1325"/>
        <end position="1354"/>
    </location>
</feature>
<evidence type="ECO:0000256" key="8">
    <source>
        <dbReference type="ARBA" id="ARBA00022692"/>
    </source>
</evidence>
<dbReference type="InterPro" id="IPR009003">
    <property type="entry name" value="Peptidase_S1_PA"/>
</dbReference>
<dbReference type="GO" id="GO:0039694">
    <property type="term" value="P:viral RNA genome replication"/>
    <property type="evidence" value="ECO:0007669"/>
    <property type="project" value="InterPro"/>
</dbReference>
<evidence type="ECO:0000256" key="17">
    <source>
        <dbReference type="ARBA" id="ARBA00022825"/>
    </source>
</evidence>
<dbReference type="GO" id="GO:0004540">
    <property type="term" value="F:RNA nuclease activity"/>
    <property type="evidence" value="ECO:0007669"/>
    <property type="project" value="UniProtKB-ARBA"/>
</dbReference>
<dbReference type="Pfam" id="PF16749">
    <property type="entry name" value="Arteri_nsp7a"/>
    <property type="match status" value="1"/>
</dbReference>
<dbReference type="InterPro" id="IPR031932">
    <property type="entry name" value="Arteri_nsp7a"/>
</dbReference>
<dbReference type="SUPFAM" id="SSF52540">
    <property type="entry name" value="P-loop containing nucleoside triphosphate hydrolases"/>
    <property type="match status" value="1"/>
</dbReference>
<evidence type="ECO:0000256" key="16">
    <source>
        <dbReference type="ARBA" id="ARBA00022807"/>
    </source>
</evidence>
<dbReference type="InterPro" id="IPR008743">
    <property type="entry name" value="Arterivirus_Nsp2_C33"/>
</dbReference>
<evidence type="ECO:0000256" key="13">
    <source>
        <dbReference type="ARBA" id="ARBA00022771"/>
    </source>
</evidence>
<dbReference type="PROSITE" id="PS51652">
    <property type="entry name" value="AV_ZBD"/>
    <property type="match status" value="1"/>
</dbReference>
<comment type="subcellular location">
    <subcellularLocation>
        <location evidence="2">Host cytoplasm</location>
        <location evidence="2">Host perinuclear region</location>
    </subcellularLocation>
    <subcellularLocation>
        <location evidence="1">Host membrane</location>
        <topology evidence="1">Multi-pass membrane protein</topology>
    </subcellularLocation>
</comment>
<feature type="domain" description="NendoU" evidence="42">
    <location>
        <begin position="3244"/>
        <end position="3366"/>
    </location>
</feature>
<keyword evidence="16" id="KW-0788">Thiol protease</keyword>
<keyword evidence="8 33" id="KW-0812">Transmembrane</keyword>
<feature type="region of interest" description="Disordered" evidence="32">
    <location>
        <begin position="481"/>
        <end position="515"/>
    </location>
</feature>
<feature type="active site" evidence="31">
    <location>
        <position position="3319"/>
    </location>
</feature>
<evidence type="ECO:0000259" key="36">
    <source>
        <dbReference type="PROSITE" id="PS51538"/>
    </source>
</evidence>
<feature type="domain" description="(+)RNA virus helicase C-terminal" evidence="40">
    <location>
        <begin position="2815"/>
        <end position="3102"/>
    </location>
</feature>
<dbReference type="InterPro" id="IPR037227">
    <property type="entry name" value="EndoU-like"/>
</dbReference>
<dbReference type="GO" id="GO:0019082">
    <property type="term" value="P:viral protein processing"/>
    <property type="evidence" value="ECO:0007669"/>
    <property type="project" value="InterPro"/>
</dbReference>
<dbReference type="Gene3D" id="3.30.1330.220">
    <property type="entry name" value="Arterivirus nonstructural protein 7 alpha"/>
    <property type="match status" value="1"/>
</dbReference>
<evidence type="ECO:0000256" key="21">
    <source>
        <dbReference type="ARBA" id="ARBA00022953"/>
    </source>
</evidence>
<evidence type="ECO:0000259" key="34">
    <source>
        <dbReference type="PROSITE" id="PS50507"/>
    </source>
</evidence>
<keyword evidence="45" id="KW-1185">Reference proteome</keyword>
<evidence type="ECO:0000256" key="33">
    <source>
        <dbReference type="SAM" id="Phobius"/>
    </source>
</evidence>
<dbReference type="InterPro" id="IPR043609">
    <property type="entry name" value="NendoU_nidovirus"/>
</dbReference>
<feature type="transmembrane region" description="Helical" evidence="33">
    <location>
        <begin position="1739"/>
        <end position="1758"/>
    </location>
</feature>
<dbReference type="Pfam" id="PF19215">
    <property type="entry name" value="CoV_NSP15_C"/>
    <property type="match status" value="1"/>
</dbReference>
<dbReference type="InterPro" id="IPR044348">
    <property type="entry name" value="NSP10_1B_Av"/>
</dbReference>
<keyword evidence="11" id="KW-0547">Nucleotide-binding</keyword>
<sequence length="3535" mass="385694">MICQCEFRGHVVMVSNRMVCIYCGHLRQPTPRSRELLAFYGPVIQYVDITVAGDYINIKDKLCLTSLVAILRGATRGFIKRDGPQMIRTLSAVHGDLSREGLFKEFGMLCYGVVRAYGPVLGAVGYLSPGHMSTDHFDGSTHAIVAKDRWTGDERPDDIPHYAYAYMMYQYGTNTIHLGNGSAMWTRGVTPGVEIAPMSMVEQFDKIVKAFPESMLCPLSWIGEKQGSLNFLSAGESCLAFQHGDCWTQLFEDPSNEFRIASTFGYQLANIGVPGKYIARRLQINGLKLVHDANGKFCAWRVIKGSWIGHIGPHTESPPEGFALIARFSILPYNQYSSNPLFKLPGKVYFGGNASTKFAVSDYNGHLQYSDALTPGFCWLQLFPPLERTGEASRAILAGQVNANGVTGTYLNYRLSCLGLSAVECDYGEHFVYHAASDPSVLHISPIPLHDAYHIFVTRLTVTRLCAQGYDFGFGVRYGRRKRRGGGKASEDEWAKAVDQQEGKTVPEPAPKVPSITFGAPPDELPRSIVSVESGLVNKPTIPTDSCHLPNSPNAPIVEIYSPPPDGGCGIHALAAVAHHLRHKSWPKIEPMVNWGYQQWADSEIMGELACDLGLPLGFESCTHQPYIIALVDNHFVVRHYPSRTPTHSPTCQHGCCHTLVGTATVPTYGQAGDFNVFHKLLPRFKDAAEFIRMARALLCQNRVCHKPIPPVRKTALVKLMATTPSTAAKVPPSEVRSILKPQRPTPDPRTKSTKAAPAPPPAPASPPETPPDPDLSDVELGQNSAAGVPDECAPPLASETPEVAAPPQSKIRRTVADAHYFMTTSLNNAFIAAHDKATTQVSRVMPHLLSAISFSGGQRPRGMVLFGSLFLWFLAYLICLLGNPCGIPLGFAAFYLAPKLKSSIFFSILLPVVLLYQRLLSPSYMVCEAATPECDDYLRSLVDVFSNPPPKFVTPGPCTLALAIVRSYTRIPSGVYFLHILALTCDLLIFCLLMYYNSICHKCFSFCIRKAPEEIQLCTVPSSRVSKHTLLDICNNYQRPPVDVVQMATGYRGCYTGVLNSTINSNSSIPCTKIDPKKVTNSTVCTMPSCASEAARAICVLSARGHLSRGGLAKVVKVEKLPCKNPFFPYDLASSTPVVVDNYTFELLSDLGVNVSLLTVGEGDFFAAMGVARPSFFEKAQLKLLRGGGFIRKEKIAAIVQAIFCALLGASVQSSRLCGIGTSDPFCADSFATPIYQQQGVCNYGYCASPQGISSSLVSLIFTSDYLAYIVFALGLVFLAIHYVPNVVVVAALMLNTLTPVTPFTSFIRVLVMVCSSGYVEFRVLVFAIISSALLDPTASIVILILLSLTWAIGKWTGLGGLVTPYDIHLVSKTPRDAIAVANAPPNSYLGAVRMAALTNTNRFYVGSNTGTVLEGLLREKSCADNTCRVFGVTSGTGGLYSRDGKVVCVTASHVCGEQPAVIRYQDEQHTAVFERKGDYAEATVNIPGTFPSYKLAKDYCGRAYWLTSTGIETGFVTPSGAVVFSGPGDSGSPIITPTGELIGVHTGSDSRGSGAYTNSSGTLVTGPVSLSEMSSHYDGKKTTVAGRLPRNVVVDATEIPSALATILSNSVNLEGALGSLQLVVVSMVLWRYFVTPQYIPFVTLFFVLNEILPKCLLRGLYDYILFVLATCLGLGPKVFFIRIVTAALNRNVSSLAFHIGTGLLATFVDYCTFGNFHQALDNSSFYLVGSTVPRTTVLAVGAIVVLCSILLDVFGYRQLSLLISGNGSFDPAFLARYFHEGVKTGVSNGFVSESLTGALAVNLSQDDLQFLNSLVNVKAFVSAQNLSSSLGEYIESRNARALRAQIAAVHASAAADNALSALDRFLTGAEPKLAAGDPVVLLGTTNKELVSAYAAGKEMIVQPVRSHKIGGTHCTLCTIVSFVEGGKLVTVFDKRPYLTVNGNVLADHPGYQAENDGRLPRRDDDEAARRNRSKNLGTVDINGHTFIKFWDTETGDAWYEPVIEEGDPTNVLDLSSAATLIGVDQSLSEKEIARLEDIIAKLKGLTKKQALNLLTAAGLSSASRSGLALALNYAKIVSEHSNTRAYNDVDFKVVDADELLRTARLSLHPQPAVARLADDTFVIMRRHPPSVLDVITKGLDAVWQPALHSPGDTGIDGYLWDFEAPHSAEAKFLTDQIVRACAARRGDAPSGYPYKLHPVRGDPYRTKGMLRNTRFGDIKITTLAASDNPWLKVASFNPSGTPVLCDGELVGSTTPIGSEIYIPTLPPAVLEYFETRQDVPTYYTQHGTEQAALKDLEKFNLSTQGFILPQVLHMVRNYLIKHIGYRPPIYKPSDVPSNDSHAGVNGLQFSTKMLQALPNIDQLAQTMQDEVWQTVTPTSLKKQYCSKPKTRTILGTSSLVSLALRAALSGVTAAFQKAGKDSPICLGKSKFEPMNVEITGKCLETDLASCDRSTPAVVRWFTTHLLFELACAPQALNLYIANCCHDLLVTQTAATTKRGGLSSGDPVTSIANTVYSLVLYTQHMVLSSLKLGHPLSLKFLRKSLTLEDLLAIQPIVVYSDDMVLLNEPTDFPSFEFWCDHLQLALGFQVDRKKTVLTANPGFLGCQFHGRWLIPQRERVLAALAYHMNAKDNHEYFVNAVAILSDASALSVFDRDWFLELVEGLAKAAHEHGFTFPGPSYFSDFFVRVSGYKEEGESLPCAVCMSTSAVKATCGMQLCAHCAHTHIHPGCSVPSPFCKHNVGSSECHCCSIQPGKAKDELSRLLAQDNFKPPQFMPMEVVNGHTQIAPGRYKLHGTILVLRKGPEGCPVPLPDGVYNVKHLPNTCAGIIGPKALFNAALSKLIVGPPGTGKTTTIRNMLTDDAVVYCPTHISVMAYSKTLPCARFSIPVGQDPTQYGTPSNSGPRLQLLSAGYIPGSVHYLDEACYANPFDILKLLTHTPIVAIGDPHQLCPVGFDDPCYVFKYMKREQLQTVYRFGPNICEAIQSCYEQKLTAHSSTPTEVIYQTKFQPRGQVLTPFHRDRVGGCITIDSAQGSTYPVVTLYLPSRKSLTRPRALVALTRVSSRLYIYDPHNQLEEFFTLKPCTLTERPHAMVVDDKVVVRLNRDTTVDAADVPGLLCTGSPSSEREKSKLLSSGLTMDMLESGSLSPLPRVAYNLGFYYSPDIPQFLKLPEQLAEHWPIVTNSNNPKWPNRLVVSATRLSPLSQPAMQAGYYVGSSLFVGSPGIPSYWLTQFLDGKAVSMDSSVYSTGRFELDIRCYLDAKERDFALKNAHAFIGDTKGTTVGGCHHITSRYLPKELPKDSVIKVGVSKCGVAHKACCTVTDIYLPDLEPYTNPSTASKVYKVNVDHRPSRLMVWKDATMYFQEGADPLALVEAIKLCRVAPTANVRYSDNLCPLQSNRMILNSRAPETADLSISSWDDYNTKFLVTTVDPFDIDPKFKLVNAAEYRRETILGSHKTLVYYYQVLEDRPPTPDGSGVPQSTFSILNRIPCYQLKASRFCFTFAAPHCTCRSVLMTKDGPYCDCTSSKCQQL</sequence>
<dbReference type="InterPro" id="IPR027351">
    <property type="entry name" value="(+)RNA_virus_helicase_core_dom"/>
</dbReference>
<keyword evidence="24" id="KW-1035">Host cytoplasm</keyword>
<evidence type="ECO:0000259" key="37">
    <source>
        <dbReference type="PROSITE" id="PS51539"/>
    </source>
</evidence>
<evidence type="ECO:0000256" key="2">
    <source>
        <dbReference type="ARBA" id="ARBA00004407"/>
    </source>
</evidence>
<dbReference type="InterPro" id="IPR044863">
    <property type="entry name" value="NIRAN"/>
</dbReference>
<evidence type="ECO:0000256" key="32">
    <source>
        <dbReference type="SAM" id="MobiDB-lite"/>
    </source>
</evidence>
<evidence type="ECO:0000256" key="30">
    <source>
        <dbReference type="PROSITE-ProRule" id="PRU00985"/>
    </source>
</evidence>
<dbReference type="GO" id="GO:0008270">
    <property type="term" value="F:zinc ion binding"/>
    <property type="evidence" value="ECO:0007669"/>
    <property type="project" value="UniProtKB-KW"/>
</dbReference>
<dbReference type="InterPro" id="IPR043504">
    <property type="entry name" value="Peptidase_S1_PA_chymotrypsin"/>
</dbReference>
<feature type="domain" description="Peptidase C32" evidence="38">
    <location>
        <begin position="239"/>
        <end position="351"/>
    </location>
</feature>
<evidence type="ECO:0000256" key="5">
    <source>
        <dbReference type="ARBA" id="ARBA00022484"/>
    </source>
</evidence>
<keyword evidence="10" id="KW-0479">Metal-binding</keyword>
<keyword evidence="17" id="KW-0720">Serine protease</keyword>
<dbReference type="Pfam" id="PF01443">
    <property type="entry name" value="Viral_helicase1"/>
    <property type="match status" value="1"/>
</dbReference>
<keyword evidence="31" id="KW-0255">Endonuclease</keyword>
<dbReference type="SUPFAM" id="SSF142877">
    <property type="entry name" value="EndoU-like"/>
    <property type="match status" value="1"/>
</dbReference>
<dbReference type="CDD" id="cd21410">
    <property type="entry name" value="1B_av_Nsp10-like"/>
    <property type="match status" value="1"/>
</dbReference>
<dbReference type="PROSITE" id="PS51493">
    <property type="entry name" value="AV_NSP4_PRO"/>
    <property type="match status" value="1"/>
</dbReference>
<keyword evidence="18" id="KW-0862">Zinc</keyword>
<dbReference type="CDD" id="cd23189">
    <property type="entry name" value="Arteriviridae_RdRp"/>
    <property type="match status" value="1"/>
</dbReference>
<feature type="transmembrane region" description="Helical" evidence="33">
    <location>
        <begin position="1267"/>
        <end position="1285"/>
    </location>
</feature>
<dbReference type="PROSITE" id="PS51657">
    <property type="entry name" value="PSRV_HELICASE"/>
    <property type="match status" value="1"/>
</dbReference>
<evidence type="ECO:0000313" key="44">
    <source>
        <dbReference type="EMBL" id="AMB20710.1"/>
    </source>
</evidence>
<gene>
    <name evidence="44" type="primary">ORF1b</name>
</gene>
<feature type="transmembrane region" description="Helical" evidence="33">
    <location>
        <begin position="1697"/>
        <end position="1718"/>
    </location>
</feature>
<dbReference type="PROSITE" id="PS51958">
    <property type="entry name" value="NENDOU"/>
    <property type="match status" value="1"/>
</dbReference>
<evidence type="ECO:0000259" key="39">
    <source>
        <dbReference type="PROSITE" id="PS51652"/>
    </source>
</evidence>
<dbReference type="GO" id="GO:0004252">
    <property type="term" value="F:serine-type endopeptidase activity"/>
    <property type="evidence" value="ECO:0007669"/>
    <property type="project" value="InterPro"/>
</dbReference>
<organism evidence="44 45">
    <name type="scientific">Kafue kinda chacma baboon virus</name>
    <dbReference type="NCBI Taxonomy" id="1823757"/>
    <lineage>
        <taxon>Viruses</taxon>
        <taxon>Riboviria</taxon>
        <taxon>Orthornavirae</taxon>
        <taxon>Pisuviricota</taxon>
        <taxon>Pisoniviricetes</taxon>
        <taxon>Nidovirales</taxon>
        <taxon>Arnidovirineae</taxon>
        <taxon>Arteriviridae</taxon>
        <taxon>Simarterivirinae</taxon>
        <taxon>Thetaarterivirus</taxon>
        <taxon>Kaftartevirus</taxon>
        <taxon>Thetaarterivirus kafuba</taxon>
    </lineage>
</organism>
<dbReference type="CDD" id="cd22528">
    <property type="entry name" value="av_Nsp3_ER-remodelling"/>
    <property type="match status" value="1"/>
</dbReference>
<dbReference type="InterPro" id="IPR025773">
    <property type="entry name" value="AV_PCPbeta"/>
</dbReference>
<evidence type="ECO:0000256" key="29">
    <source>
        <dbReference type="ARBA" id="ARBA00047995"/>
    </source>
</evidence>
<feature type="transmembrane region" description="Helical" evidence="33">
    <location>
        <begin position="977"/>
        <end position="997"/>
    </location>
</feature>
<dbReference type="GO" id="GO:0075523">
    <property type="term" value="P:viral translational frameshifting"/>
    <property type="evidence" value="ECO:0007669"/>
    <property type="project" value="UniProtKB-KW"/>
</dbReference>
<dbReference type="PROSITE" id="PS51539">
    <property type="entry name" value="AV_PCP_ALPHA"/>
    <property type="match status" value="1"/>
</dbReference>
<dbReference type="InterPro" id="IPR046440">
    <property type="entry name" value="AV_NSP11N_COV_NSP15M"/>
</dbReference>
<feature type="domain" description="Peptidase C31" evidence="37">
    <location>
        <begin position="56"/>
        <end position="165"/>
    </location>
</feature>
<evidence type="ECO:0000256" key="23">
    <source>
        <dbReference type="ARBA" id="ARBA00023136"/>
    </source>
</evidence>
<dbReference type="Pfam" id="PF05579">
    <property type="entry name" value="Peptidase_S32"/>
    <property type="match status" value="1"/>
</dbReference>
<dbReference type="KEGG" id="vg:26793715"/>
<dbReference type="InterPro" id="IPR044320">
    <property type="entry name" value="NSP11_Av_N"/>
</dbReference>
<evidence type="ECO:0000259" key="40">
    <source>
        <dbReference type="PROSITE" id="PS51657"/>
    </source>
</evidence>
<feature type="transmembrane region" description="Helical" evidence="33">
    <location>
        <begin position="1631"/>
        <end position="1650"/>
    </location>
</feature>
<dbReference type="GO" id="GO:0003724">
    <property type="term" value="F:RNA helicase activity"/>
    <property type="evidence" value="ECO:0007669"/>
    <property type="project" value="UniProtKB-EC"/>
</dbReference>
<dbReference type="GO" id="GO:0005524">
    <property type="term" value="F:ATP binding"/>
    <property type="evidence" value="ECO:0007669"/>
    <property type="project" value="UniProtKB-KW"/>
</dbReference>
<dbReference type="InterPro" id="IPR038154">
    <property type="entry name" value="AV_PCPbeta_sf"/>
</dbReference>
<dbReference type="InterPro" id="IPR027417">
    <property type="entry name" value="P-loop_NTPase"/>
</dbReference>
<evidence type="ECO:0000256" key="1">
    <source>
        <dbReference type="ARBA" id="ARBA00004301"/>
    </source>
</evidence>
<dbReference type="InterPro" id="IPR044314">
    <property type="entry name" value="NSP11_NendoU_Av"/>
</dbReference>
<accession>A0A0Y0BX48</accession>
<dbReference type="Gene3D" id="3.90.70.160">
    <property type="match status" value="1"/>
</dbReference>
<feature type="domain" description="AV ZBD" evidence="39">
    <location>
        <begin position="2696"/>
        <end position="2762"/>
    </location>
</feature>
<keyword evidence="23 33" id="KW-0472">Membrane</keyword>
<dbReference type="InterPro" id="IPR023338">
    <property type="entry name" value="Arterivirus_NSP4_peptidase"/>
</dbReference>
<dbReference type="RefSeq" id="YP_009221993.1">
    <property type="nucleotide sequence ID" value="NC_029053.1"/>
</dbReference>
<evidence type="ECO:0000256" key="6">
    <source>
        <dbReference type="ARBA" id="ARBA00022670"/>
    </source>
</evidence>
<feature type="active site" evidence="31">
    <location>
        <position position="3275"/>
    </location>
</feature>
<dbReference type="Gene3D" id="2.40.10.10">
    <property type="entry name" value="Trypsin-like serine proteases"/>
    <property type="match status" value="2"/>
</dbReference>
<keyword evidence="21" id="KW-0693">Viral RNA replication</keyword>
<feature type="transmembrane region" description="Helical" evidence="33">
    <location>
        <begin position="1291"/>
        <end position="1313"/>
    </location>
</feature>
<evidence type="ECO:0000256" key="11">
    <source>
        <dbReference type="ARBA" id="ARBA00022741"/>
    </source>
</evidence>
<feature type="transmembrane region" description="Helical" evidence="33">
    <location>
        <begin position="904"/>
        <end position="921"/>
    </location>
</feature>
<feature type="domain" description="RdRp catalytic" evidence="34">
    <location>
        <begin position="2442"/>
        <end position="2576"/>
    </location>
</feature>
<dbReference type="GO" id="GO:0004197">
    <property type="term" value="F:cysteine-type endopeptidase activity"/>
    <property type="evidence" value="ECO:0007669"/>
    <property type="project" value="InterPro"/>
</dbReference>
<dbReference type="PROSITE" id="PS51961">
    <property type="entry name" value="AV_NSP11N_COV_NSP15M"/>
    <property type="match status" value="1"/>
</dbReference>
<evidence type="ECO:0000256" key="22">
    <source>
        <dbReference type="ARBA" id="ARBA00022989"/>
    </source>
</evidence>
<dbReference type="PROSITE" id="PS51538">
    <property type="entry name" value="AV_CP"/>
    <property type="match status" value="1"/>
</dbReference>
<dbReference type="InterPro" id="IPR043502">
    <property type="entry name" value="DNA/RNA_pol_sf"/>
</dbReference>
<dbReference type="Proteomes" id="UP000122426">
    <property type="component" value="Segment"/>
</dbReference>
<dbReference type="GO" id="GO:0016829">
    <property type="term" value="F:lyase activity"/>
    <property type="evidence" value="ECO:0007669"/>
    <property type="project" value="UniProtKB-KW"/>
</dbReference>
<dbReference type="GO" id="GO:0004519">
    <property type="term" value="F:endonuclease activity"/>
    <property type="evidence" value="ECO:0007669"/>
    <property type="project" value="UniProtKB-UniRule"/>
</dbReference>
<dbReference type="GO" id="GO:0006351">
    <property type="term" value="P:DNA-templated transcription"/>
    <property type="evidence" value="ECO:0007669"/>
    <property type="project" value="InterPro"/>
</dbReference>
<evidence type="ECO:0000256" key="25">
    <source>
        <dbReference type="ARBA" id="ARBA00023239"/>
    </source>
</evidence>
<dbReference type="InterPro" id="IPR008741">
    <property type="entry name" value="AV_PCPalpha"/>
</dbReference>
<evidence type="ECO:0000256" key="31">
    <source>
        <dbReference type="PROSITE-ProRule" id="PRU01303"/>
    </source>
</evidence>
<dbReference type="PROSITE" id="PS51540">
    <property type="entry name" value="AV_PCP_BETA"/>
    <property type="match status" value="1"/>
</dbReference>
<reference evidence="44 45" key="1">
    <citation type="submission" date="2015-08" db="EMBL/GenBank/DDBJ databases">
        <title>The plasma RNA virome of African gren monkeys.</title>
        <authorList>
            <person name="Bailey A.L."/>
            <person name="Lauck M."/>
            <person name="Ghai R."/>
            <person name="Nelson C.W."/>
            <person name="Heimbruch K."/>
            <person name="Hughes A.L."/>
            <person name="Goldberg T.L."/>
            <person name="Jasinska A.J."/>
            <person name="Freimer N.B."/>
            <person name="Apetrei C."/>
            <person name="O'Connor D.H."/>
            <person name="Vervet Research Consortium T.I."/>
        </authorList>
    </citation>
    <scope>NUCLEOTIDE SEQUENCE [LARGE SCALE GENOMIC DNA]</scope>
    <source>
        <strain evidence="44">KKCBV-1</strain>
    </source>
</reference>
<dbReference type="InterPro" id="IPR001205">
    <property type="entry name" value="RNA-dir_pol_C"/>
</dbReference>
<evidence type="ECO:0000313" key="45">
    <source>
        <dbReference type="Proteomes" id="UP000122426"/>
    </source>
</evidence>
<dbReference type="Gene3D" id="3.90.70.70">
    <property type="entry name" value="Arterivirus papain-like cysteine protease beta domain"/>
    <property type="match status" value="2"/>
</dbReference>
<evidence type="ECO:0000256" key="15">
    <source>
        <dbReference type="ARBA" id="ARBA00022806"/>
    </source>
</evidence>
<evidence type="ECO:0000256" key="14">
    <source>
        <dbReference type="ARBA" id="ARBA00022801"/>
    </source>
</evidence>
<dbReference type="PROSITE" id="PS50507">
    <property type="entry name" value="RDRP_SSRNA_POS"/>
    <property type="match status" value="1"/>
</dbReference>
<evidence type="ECO:0000259" key="41">
    <source>
        <dbReference type="PROSITE" id="PS51947"/>
    </source>
</evidence>
<evidence type="ECO:0000256" key="4">
    <source>
        <dbReference type="ARBA" id="ARBA00022087"/>
    </source>
</evidence>
<dbReference type="Gene3D" id="3.40.50.300">
    <property type="entry name" value="P-loop containing nucleotide triphosphate hydrolases"/>
    <property type="match status" value="1"/>
</dbReference>
<keyword evidence="12" id="KW-0688">Ribosomal frameshifting</keyword>
<keyword evidence="15" id="KW-0347">Helicase</keyword>
<dbReference type="EMBL" id="KT447550">
    <property type="protein sequence ID" value="AMB20710.1"/>
    <property type="molecule type" value="Genomic_RNA"/>
</dbReference>
<evidence type="ECO:0000256" key="26">
    <source>
        <dbReference type="ARBA" id="ARBA00024600"/>
    </source>
</evidence>
<feature type="domain" description="Peptidase C33" evidence="36">
    <location>
        <begin position="560"/>
        <end position="663"/>
    </location>
</feature>
<dbReference type="GO" id="GO:0003678">
    <property type="term" value="F:DNA helicase activity"/>
    <property type="evidence" value="ECO:0007669"/>
    <property type="project" value="UniProtKB-EC"/>
</dbReference>
<dbReference type="CDD" id="cd21160">
    <property type="entry name" value="NendoU_av_Nsp11-like"/>
    <property type="match status" value="1"/>
</dbReference>
<feature type="active site" evidence="31">
    <location>
        <position position="3290"/>
    </location>
</feature>
<keyword evidence="19" id="KW-0067">ATP-binding</keyword>
<keyword evidence="31" id="KW-0540">Nuclease</keyword>
<evidence type="ECO:0000259" key="43">
    <source>
        <dbReference type="PROSITE" id="PS51961"/>
    </source>
</evidence>
<feature type="compositionally biased region" description="Pro residues" evidence="32">
    <location>
        <begin position="758"/>
        <end position="774"/>
    </location>
</feature>
<feature type="transmembrane region" description="Helical" evidence="33">
    <location>
        <begin position="870"/>
        <end position="897"/>
    </location>
</feature>
<evidence type="ECO:0000256" key="12">
    <source>
        <dbReference type="ARBA" id="ARBA00022758"/>
    </source>
</evidence>
<keyword evidence="6" id="KW-0645">Protease</keyword>
<evidence type="ECO:0000256" key="24">
    <source>
        <dbReference type="ARBA" id="ARBA00023200"/>
    </source>
</evidence>
<dbReference type="InterPro" id="IPR038451">
    <property type="entry name" value="Arteri_nsp7a_sf"/>
</dbReference>
<evidence type="ECO:0000256" key="3">
    <source>
        <dbReference type="ARBA" id="ARBA00010965"/>
    </source>
</evidence>
<dbReference type="Pfam" id="PF05411">
    <property type="entry name" value="Peptidase_C32"/>
    <property type="match status" value="1"/>
</dbReference>
<dbReference type="SUPFAM" id="SSF56672">
    <property type="entry name" value="DNA/RNA polymerases"/>
    <property type="match status" value="1"/>
</dbReference>
<keyword evidence="9" id="KW-0548">Nucleotidyltransferase</keyword>
<dbReference type="CDD" id="cd18786">
    <property type="entry name" value="SF1_C"/>
    <property type="match status" value="1"/>
</dbReference>
<keyword evidence="14 31" id="KW-0378">Hydrolase</keyword>
<dbReference type="GO" id="GO:0003968">
    <property type="term" value="F:RNA-directed RNA polymerase activity"/>
    <property type="evidence" value="ECO:0007669"/>
    <property type="project" value="UniProtKB-KW"/>
</dbReference>
<keyword evidence="20" id="KW-1043">Host membrane</keyword>
<proteinExistence type="inferred from homology"/>
<dbReference type="GO" id="GO:0044220">
    <property type="term" value="C:host cell perinuclear region of cytoplasm"/>
    <property type="evidence" value="ECO:0007669"/>
    <property type="project" value="UniProtKB-SubCell"/>
</dbReference>
<dbReference type="PROSITE" id="PS51947">
    <property type="entry name" value="NIRAN"/>
    <property type="match status" value="1"/>
</dbReference>
<dbReference type="InterPro" id="IPR007094">
    <property type="entry name" value="RNA-dir_pol_PSvirus"/>
</dbReference>